<comment type="caution">
    <text evidence="2">The sequence shown here is derived from an EMBL/GenBank/DDBJ whole genome shotgun (WGS) entry which is preliminary data.</text>
</comment>
<organism evidence="2 3">
    <name type="scientific">Vibrio breoganii</name>
    <dbReference type="NCBI Taxonomy" id="553239"/>
    <lineage>
        <taxon>Bacteria</taxon>
        <taxon>Pseudomonadati</taxon>
        <taxon>Pseudomonadota</taxon>
        <taxon>Gammaproteobacteria</taxon>
        <taxon>Vibrionales</taxon>
        <taxon>Vibrionaceae</taxon>
        <taxon>Vibrio</taxon>
    </lineage>
</organism>
<dbReference type="AlphaFoldDB" id="A0AAP8SYB0"/>
<accession>A0AAP8SYB0</accession>
<feature type="region of interest" description="Disordered" evidence="1">
    <location>
        <begin position="22"/>
        <end position="57"/>
    </location>
</feature>
<proteinExistence type="predicted"/>
<dbReference type="Proteomes" id="UP000235611">
    <property type="component" value="Unassembled WGS sequence"/>
</dbReference>
<evidence type="ECO:0000313" key="2">
    <source>
        <dbReference type="EMBL" id="PMP16759.1"/>
    </source>
</evidence>
<dbReference type="RefSeq" id="WP_102328972.1">
    <property type="nucleotide sequence ID" value="NZ_MCXN02000001.1"/>
</dbReference>
<reference evidence="3" key="1">
    <citation type="submission" date="2016-07" db="EMBL/GenBank/DDBJ databases">
        <title>Nontailed viruses are major unrecognized killers of bacteria in the ocean.</title>
        <authorList>
            <person name="Kauffman K."/>
            <person name="Hussain F."/>
            <person name="Yang J."/>
            <person name="Arevalo P."/>
            <person name="Brown J."/>
            <person name="Cutler M."/>
            <person name="Kelly L."/>
            <person name="Polz M.F."/>
        </authorList>
    </citation>
    <scope>NUCLEOTIDE SEQUENCE [LARGE SCALE GENOMIC DNA]</scope>
    <source>
        <strain evidence="3">10N.222.49.A5</strain>
    </source>
</reference>
<sequence length="83" mass="9282">MASNAYDEGFNACLDSEYANPYSENSNDFDDYERGRTQRIKRAPSYGSFSSGFDEPETGLKEDVLQKLQKASIPNPYAEAKGK</sequence>
<name>A0AAP8SYB0_9VIBR</name>
<protein>
    <submittedName>
        <fullName evidence="2">Uncharacterized protein</fullName>
    </submittedName>
</protein>
<evidence type="ECO:0000256" key="1">
    <source>
        <dbReference type="SAM" id="MobiDB-lite"/>
    </source>
</evidence>
<evidence type="ECO:0000313" key="3">
    <source>
        <dbReference type="Proteomes" id="UP000235611"/>
    </source>
</evidence>
<gene>
    <name evidence="2" type="ORF">BCS93_00635</name>
</gene>
<dbReference type="EMBL" id="MDBO01000002">
    <property type="protein sequence ID" value="PMP16759.1"/>
    <property type="molecule type" value="Genomic_DNA"/>
</dbReference>